<evidence type="ECO:0000313" key="3">
    <source>
        <dbReference type="Proteomes" id="UP001623591"/>
    </source>
</evidence>
<comment type="caution">
    <text evidence="2">The sequence shown here is derived from an EMBL/GenBank/DDBJ whole genome shotgun (WGS) entry which is preliminary data.</text>
</comment>
<protein>
    <recommendedName>
        <fullName evidence="4">Phage holin, LL-H family</fullName>
    </recommendedName>
</protein>
<dbReference type="RefSeq" id="WP_406768372.1">
    <property type="nucleotide sequence ID" value="NZ_JBJHZZ010000001.1"/>
</dbReference>
<gene>
    <name evidence="2" type="ORF">ACJDUG_02865</name>
</gene>
<proteinExistence type="predicted"/>
<keyword evidence="1" id="KW-1133">Transmembrane helix</keyword>
<dbReference type="EMBL" id="JBJHZZ010000001">
    <property type="protein sequence ID" value="MFL0245918.1"/>
    <property type="molecule type" value="Genomic_DNA"/>
</dbReference>
<keyword evidence="3" id="KW-1185">Reference proteome</keyword>
<evidence type="ECO:0000313" key="2">
    <source>
        <dbReference type="EMBL" id="MFL0245918.1"/>
    </source>
</evidence>
<evidence type="ECO:0000256" key="1">
    <source>
        <dbReference type="SAM" id="Phobius"/>
    </source>
</evidence>
<feature type="transmembrane region" description="Helical" evidence="1">
    <location>
        <begin position="6"/>
        <end position="30"/>
    </location>
</feature>
<reference evidence="2 3" key="1">
    <citation type="submission" date="2024-11" db="EMBL/GenBank/DDBJ databases">
        <authorList>
            <person name="Heng Y.C."/>
            <person name="Lim A.C.H."/>
            <person name="Lee J.K.Y."/>
            <person name="Kittelmann S."/>
        </authorList>
    </citation>
    <scope>NUCLEOTIDE SEQUENCE [LARGE SCALE GENOMIC DNA]</scope>
    <source>
        <strain evidence="2 3">WILCCON 0185</strain>
    </source>
</reference>
<organism evidence="2 3">
    <name type="scientific">Candidatus Clostridium stratigraminis</name>
    <dbReference type="NCBI Taxonomy" id="3381661"/>
    <lineage>
        <taxon>Bacteria</taxon>
        <taxon>Bacillati</taxon>
        <taxon>Bacillota</taxon>
        <taxon>Clostridia</taxon>
        <taxon>Eubacteriales</taxon>
        <taxon>Clostridiaceae</taxon>
        <taxon>Clostridium</taxon>
    </lineage>
</organism>
<evidence type="ECO:0008006" key="4">
    <source>
        <dbReference type="Google" id="ProtNLM"/>
    </source>
</evidence>
<keyword evidence="1" id="KW-0472">Membrane</keyword>
<sequence length="123" mass="14131">MLKDIFVNQVIPQLLYIVITTILGIISYYVKKVLDTNKAYIEVQKQQVIQKIGKDAYNQDIAIAKQIILAVEQMGREFNWQSEIKHSKATEMISKQTGLSQDEIYNIIKATVGEFNNNKLTPR</sequence>
<accession>A0ABW8T2E4</accession>
<keyword evidence="1" id="KW-0812">Transmembrane</keyword>
<name>A0ABW8T2E4_9CLOT</name>
<dbReference type="Proteomes" id="UP001623591">
    <property type="component" value="Unassembled WGS sequence"/>
</dbReference>